<keyword evidence="1" id="KW-0812">Transmembrane</keyword>
<dbReference type="Proteomes" id="UP000017396">
    <property type="component" value="Chromosome"/>
</dbReference>
<dbReference type="eggNOG" id="COG5360">
    <property type="taxonomic scope" value="Bacteria"/>
</dbReference>
<keyword evidence="1" id="KW-0472">Membrane</keyword>
<dbReference type="KEGG" id="glj:GKIL_2000"/>
<dbReference type="PANTHER" id="PTHR47380:SF4">
    <property type="entry name" value="OS02G0533000 PROTEIN"/>
    <property type="match status" value="1"/>
</dbReference>
<accession>U5QH27</accession>
<protein>
    <submittedName>
        <fullName evidence="2">Uncharacterized protein</fullName>
    </submittedName>
</protein>
<proteinExistence type="predicted"/>
<keyword evidence="1" id="KW-1133">Transmembrane helix</keyword>
<keyword evidence="3" id="KW-1185">Reference proteome</keyword>
<evidence type="ECO:0000313" key="2">
    <source>
        <dbReference type="EMBL" id="AGY58246.1"/>
    </source>
</evidence>
<feature type="transmembrane region" description="Helical" evidence="1">
    <location>
        <begin position="318"/>
        <end position="340"/>
    </location>
</feature>
<dbReference type="OrthoDB" id="5501559at2"/>
<organism evidence="2 3">
    <name type="scientific">Gloeobacter kilaueensis (strain ATCC BAA-2537 / CCAP 1431/1 / ULC 316 / JS1)</name>
    <dbReference type="NCBI Taxonomy" id="1183438"/>
    <lineage>
        <taxon>Bacteria</taxon>
        <taxon>Bacillati</taxon>
        <taxon>Cyanobacteriota</taxon>
        <taxon>Cyanophyceae</taxon>
        <taxon>Gloeobacterales</taxon>
        <taxon>Gloeobacteraceae</taxon>
        <taxon>Gloeobacter</taxon>
    </lineage>
</organism>
<feature type="transmembrane region" description="Helical" evidence="1">
    <location>
        <begin position="279"/>
        <end position="298"/>
    </location>
</feature>
<feature type="transmembrane region" description="Helical" evidence="1">
    <location>
        <begin position="89"/>
        <end position="116"/>
    </location>
</feature>
<dbReference type="InterPro" id="IPR044200">
    <property type="entry name" value="At5g03900-like"/>
</dbReference>
<evidence type="ECO:0000256" key="1">
    <source>
        <dbReference type="SAM" id="Phobius"/>
    </source>
</evidence>
<dbReference type="STRING" id="1183438.GKIL_2000"/>
<gene>
    <name evidence="2" type="ORF">GKIL_2000</name>
</gene>
<dbReference type="PATRIC" id="fig|1183438.3.peg.1962"/>
<reference evidence="2 3" key="1">
    <citation type="journal article" date="2013" name="PLoS ONE">
        <title>Cultivation and Complete Genome Sequencing of Gloeobacter kilaueensis sp. nov., from a Lava Cave in Kilauea Caldera, Hawai'i.</title>
        <authorList>
            <person name="Saw J.H."/>
            <person name="Schatz M."/>
            <person name="Brown M.V."/>
            <person name="Kunkel D.D."/>
            <person name="Foster J.S."/>
            <person name="Shick H."/>
            <person name="Christensen S."/>
            <person name="Hou S."/>
            <person name="Wan X."/>
            <person name="Donachie S.P."/>
        </authorList>
    </citation>
    <scope>NUCLEOTIDE SEQUENCE [LARGE SCALE GENOMIC DNA]</scope>
    <source>
        <strain evidence="3">JS</strain>
    </source>
</reference>
<evidence type="ECO:0000313" key="3">
    <source>
        <dbReference type="Proteomes" id="UP000017396"/>
    </source>
</evidence>
<dbReference type="HOGENOM" id="CLU_029821_0_0_3"/>
<dbReference type="AlphaFoldDB" id="U5QH27"/>
<dbReference type="PANTHER" id="PTHR47380">
    <property type="entry name" value="OS02G0533000 PROTEIN"/>
    <property type="match status" value="1"/>
</dbReference>
<sequence length="417" mass="47091">MDRREQVLGALEALEYRATVGDVAARSGLDLALAQQELNAIAQDSNGHLQVAGTGEVIYAFDRNVRDRLIARDRNAQLKAFLRKVWQGLFYLVRISFGVLLILSLVIVAVGIYIALNSRDSNDRGDSRDGGGMPLFFGGDWFYIFYPTYYPDEPRARPRREMGFLESVFSFLFGDGDPNADLESERWRTVAALIQANRGVVVAEQLAPYLEEARVDNEDYVLPALVRFNGIPEVSEQGEIVYRFPELQVQAQERPTSAPKASFLQEQRWRFSRATSGQLLLAGLLGGANFLGAWYLFFLLQGRYLPPDLALLHALTPILVIYGTLFVAIPAVRAIVLTQLNSRIAERNRSRSGFAQFLRDANAELKRKLAFARTYAERKVIGKDDIIYTTEKDVVEQRDYALDDPRFQALEEPQDRP</sequence>
<dbReference type="EMBL" id="CP003587">
    <property type="protein sequence ID" value="AGY58246.1"/>
    <property type="molecule type" value="Genomic_DNA"/>
</dbReference>
<dbReference type="RefSeq" id="WP_023173372.1">
    <property type="nucleotide sequence ID" value="NC_022600.1"/>
</dbReference>
<name>U5QH27_GLOK1</name>
<feature type="transmembrane region" description="Helical" evidence="1">
    <location>
        <begin position="131"/>
        <end position="150"/>
    </location>
</feature>